<feature type="compositionally biased region" description="Acidic residues" evidence="5">
    <location>
        <begin position="96"/>
        <end position="110"/>
    </location>
</feature>
<keyword evidence="4" id="KW-0411">Iron-sulfur</keyword>
<evidence type="ECO:0000256" key="2">
    <source>
        <dbReference type="ARBA" id="ARBA00022723"/>
    </source>
</evidence>
<feature type="region of interest" description="Disordered" evidence="5">
    <location>
        <begin position="339"/>
        <end position="364"/>
    </location>
</feature>
<feature type="compositionally biased region" description="Acidic residues" evidence="5">
    <location>
        <begin position="353"/>
        <end position="364"/>
    </location>
</feature>
<evidence type="ECO:0000256" key="3">
    <source>
        <dbReference type="ARBA" id="ARBA00023004"/>
    </source>
</evidence>
<keyword evidence="2" id="KW-0479">Metal-binding</keyword>
<organism evidence="7 8">
    <name type="scientific">Rosistilla oblonga</name>
    <dbReference type="NCBI Taxonomy" id="2527990"/>
    <lineage>
        <taxon>Bacteria</taxon>
        <taxon>Pseudomonadati</taxon>
        <taxon>Planctomycetota</taxon>
        <taxon>Planctomycetia</taxon>
        <taxon>Pirellulales</taxon>
        <taxon>Pirellulaceae</taxon>
        <taxon>Rosistilla</taxon>
    </lineage>
</organism>
<keyword evidence="3" id="KW-0408">Iron</keyword>
<keyword evidence="8" id="KW-1185">Reference proteome</keyword>
<evidence type="ECO:0000313" key="7">
    <source>
        <dbReference type="EMBL" id="QDV55520.1"/>
    </source>
</evidence>
<dbReference type="EMBL" id="CP036318">
    <property type="protein sequence ID" value="QDV55520.1"/>
    <property type="molecule type" value="Genomic_DNA"/>
</dbReference>
<dbReference type="PANTHER" id="PTHR43687:SF1">
    <property type="entry name" value="FERREDOXIN III"/>
    <property type="match status" value="1"/>
</dbReference>
<dbReference type="RefSeq" id="WP_145283367.1">
    <property type="nucleotide sequence ID" value="NZ_CP036318.1"/>
</dbReference>
<keyword evidence="1" id="KW-0004">4Fe-4S</keyword>
<feature type="region of interest" description="Disordered" evidence="5">
    <location>
        <begin position="95"/>
        <end position="119"/>
    </location>
</feature>
<dbReference type="AlphaFoldDB" id="A0A518IR21"/>
<feature type="region of interest" description="Disordered" evidence="5">
    <location>
        <begin position="1"/>
        <end position="20"/>
    </location>
</feature>
<sequence>MSNPLTVVISQGQSRNPQKRGLEQSVAQRAAEIDGVSVLLIPHLYDLAAAGESLATMRSIPGDMVVLSWVYERAAHWILDRGGVRGQFGEVALVRDEEDDDQEEQPEDSQIEEKERVAEHAPRPNRIIYSLDFRVTEAADPIVAELQRIAALPRTAGESAAARFEQPTNTTSLRLAGDADANDQALEEVPETNGRPAEPALFGIGAVTKIDESPSRRWYPVIDFSRCTNCMECIDFCLFGVYGVDTVETILVEQPDNCRKGCPACSRVCPENAIIFPQHKSPGIAGAPVEAGGLKIDLSKLFGAPDADEDPIATAARERDEQLLLAGRATVGLEVGIPKRQSAASDQPKDDLDNLLDELDGLDL</sequence>
<dbReference type="SUPFAM" id="SSF54862">
    <property type="entry name" value="4Fe-4S ferredoxins"/>
    <property type="match status" value="1"/>
</dbReference>
<dbReference type="Gene3D" id="3.30.70.20">
    <property type="match status" value="1"/>
</dbReference>
<proteinExistence type="predicted"/>
<dbReference type="InterPro" id="IPR050572">
    <property type="entry name" value="Fe-S_Ferredoxin"/>
</dbReference>
<accession>A0A518IR21</accession>
<name>A0A518IR21_9BACT</name>
<dbReference type="GO" id="GO:0051539">
    <property type="term" value="F:4 iron, 4 sulfur cluster binding"/>
    <property type="evidence" value="ECO:0007669"/>
    <property type="project" value="UniProtKB-KW"/>
</dbReference>
<reference evidence="7 8" key="1">
    <citation type="submission" date="2019-02" db="EMBL/GenBank/DDBJ databases">
        <title>Deep-cultivation of Planctomycetes and their phenomic and genomic characterization uncovers novel biology.</title>
        <authorList>
            <person name="Wiegand S."/>
            <person name="Jogler M."/>
            <person name="Boedeker C."/>
            <person name="Pinto D."/>
            <person name="Vollmers J."/>
            <person name="Rivas-Marin E."/>
            <person name="Kohn T."/>
            <person name="Peeters S.H."/>
            <person name="Heuer A."/>
            <person name="Rast P."/>
            <person name="Oberbeckmann S."/>
            <person name="Bunk B."/>
            <person name="Jeske O."/>
            <person name="Meyerdierks A."/>
            <person name="Storesund J.E."/>
            <person name="Kallscheuer N."/>
            <person name="Luecker S."/>
            <person name="Lage O.M."/>
            <person name="Pohl T."/>
            <person name="Merkel B.J."/>
            <person name="Hornburger P."/>
            <person name="Mueller R.-W."/>
            <person name="Bruemmer F."/>
            <person name="Labrenz M."/>
            <person name="Spormann A.M."/>
            <person name="Op den Camp H."/>
            <person name="Overmann J."/>
            <person name="Amann R."/>
            <person name="Jetten M.S.M."/>
            <person name="Mascher T."/>
            <person name="Medema M.H."/>
            <person name="Devos D.P."/>
            <person name="Kaster A.-K."/>
            <person name="Ovreas L."/>
            <person name="Rohde M."/>
            <person name="Galperin M.Y."/>
            <person name="Jogler C."/>
        </authorList>
    </citation>
    <scope>NUCLEOTIDE SEQUENCE [LARGE SCALE GENOMIC DNA]</scope>
    <source>
        <strain evidence="7 8">Mal33</strain>
    </source>
</reference>
<feature type="domain" description="4Fe-4S ferredoxin-type" evidence="6">
    <location>
        <begin position="248"/>
        <end position="279"/>
    </location>
</feature>
<feature type="compositionally biased region" description="Polar residues" evidence="5">
    <location>
        <begin position="1"/>
        <end position="16"/>
    </location>
</feature>
<evidence type="ECO:0000313" key="8">
    <source>
        <dbReference type="Proteomes" id="UP000316770"/>
    </source>
</evidence>
<gene>
    <name evidence="7" type="ORF">Mal33_14970</name>
</gene>
<dbReference type="PANTHER" id="PTHR43687">
    <property type="entry name" value="ADENYLYLSULFATE REDUCTASE, BETA SUBUNIT"/>
    <property type="match status" value="1"/>
</dbReference>
<dbReference type="InterPro" id="IPR017896">
    <property type="entry name" value="4Fe4S_Fe-S-bd"/>
</dbReference>
<dbReference type="PROSITE" id="PS51379">
    <property type="entry name" value="4FE4S_FER_2"/>
    <property type="match status" value="2"/>
</dbReference>
<evidence type="ECO:0000259" key="6">
    <source>
        <dbReference type="PROSITE" id="PS51379"/>
    </source>
</evidence>
<evidence type="ECO:0000256" key="1">
    <source>
        <dbReference type="ARBA" id="ARBA00022485"/>
    </source>
</evidence>
<dbReference type="Proteomes" id="UP000316770">
    <property type="component" value="Chromosome"/>
</dbReference>
<dbReference type="GO" id="GO:0046872">
    <property type="term" value="F:metal ion binding"/>
    <property type="evidence" value="ECO:0007669"/>
    <property type="project" value="UniProtKB-KW"/>
</dbReference>
<protein>
    <submittedName>
        <fullName evidence="7">4Fe-4S binding domain protein</fullName>
    </submittedName>
</protein>
<feature type="domain" description="4Fe-4S ferredoxin-type" evidence="6">
    <location>
        <begin position="218"/>
        <end position="247"/>
    </location>
</feature>
<evidence type="ECO:0000256" key="5">
    <source>
        <dbReference type="SAM" id="MobiDB-lite"/>
    </source>
</evidence>
<evidence type="ECO:0000256" key="4">
    <source>
        <dbReference type="ARBA" id="ARBA00023014"/>
    </source>
</evidence>